<protein>
    <submittedName>
        <fullName evidence="10">Peroxisomal targeting signal receptor</fullName>
    </submittedName>
</protein>
<dbReference type="InterPro" id="IPR024111">
    <property type="entry name" value="PEX5/PEX5L"/>
</dbReference>
<dbReference type="SUPFAM" id="SSF48452">
    <property type="entry name" value="TPR-like"/>
    <property type="match status" value="1"/>
</dbReference>
<dbReference type="PROSITE" id="PS50005">
    <property type="entry name" value="TPR"/>
    <property type="match status" value="2"/>
</dbReference>
<sequence>MADCSVNANPLAKLNKHAGENKLFHQASGRGTSQQSAFQNAFQNAQLNGSQSSLGFTEHNNVMRNKPMLLHHPSQQSLQGSPSPISQHHQQNQWRSEFHSQSAPSLVDLQNQHTQMTNELSSHGHSSSQMFNPNMNMLNTSMRASSSMMLRGNMGASNLAYSARAAAPVSANTSASLQHNQDMSKQWEDQFLELEKQVEQNLTLQEGKQDVQLEKEDDAGIQSFEEVKFEEVWDDLQKQKEELDSSIANENTSTSQGQENDEYYQAYYNMYTNKPTGNYKFTSTETNQYHKNPNAYEMGVILMDQGAKLSEAILCFEAAVQQDEKHLDAWLKLGQCNIANELETQGIAALEKVIELNPQHLEAMMNLSVSYINEGYDLTAYNMLSNWLQIKYQDSSSNYKPVTQDKHGHELSILDKTLNKFNHILSNNGRSIALQDKEFQLGLGLLYYTKGDFDQTIDCFQTALEAQPEDEIMWNRLGATLANANRSEDAIHAYQRALQLKPTFVRARYNMAVACINIGCFKEATESLLGALSLHEVEDSNNAGLFETKNATDSLLYEKYSANIMETLKRAFIAMNRRDLLERIGPTGTKLELSQFRSEFDF</sequence>
<dbReference type="InterPro" id="IPR011990">
    <property type="entry name" value="TPR-like_helical_dom_sf"/>
</dbReference>
<dbReference type="PANTHER" id="PTHR10130:SF0">
    <property type="entry name" value="GH08708P"/>
    <property type="match status" value="1"/>
</dbReference>
<evidence type="ECO:0000313" key="10">
    <source>
        <dbReference type="EMBL" id="OEJ82911.1"/>
    </source>
</evidence>
<comment type="similarity">
    <text evidence="3">Belongs to the peroxisomal targeting signal receptor family.</text>
</comment>
<dbReference type="GO" id="GO:0005778">
    <property type="term" value="C:peroxisomal membrane"/>
    <property type="evidence" value="ECO:0007669"/>
    <property type="project" value="TreeGrafter"/>
</dbReference>
<evidence type="ECO:0000256" key="4">
    <source>
        <dbReference type="ARBA" id="ARBA00022490"/>
    </source>
</evidence>
<dbReference type="Gene3D" id="1.25.40.10">
    <property type="entry name" value="Tetratricopeptide repeat domain"/>
    <property type="match status" value="1"/>
</dbReference>
<evidence type="ECO:0000256" key="2">
    <source>
        <dbReference type="ARBA" id="ARBA00004496"/>
    </source>
</evidence>
<evidence type="ECO:0000256" key="1">
    <source>
        <dbReference type="ARBA" id="ARBA00004275"/>
    </source>
</evidence>
<comment type="subcellular location">
    <subcellularLocation>
        <location evidence="2">Cytoplasm</location>
    </subcellularLocation>
    <subcellularLocation>
        <location evidence="1">Peroxisome</location>
    </subcellularLocation>
</comment>
<organism evidence="10 11">
    <name type="scientific">Hanseniaspora osmophila</name>
    <dbReference type="NCBI Taxonomy" id="56408"/>
    <lineage>
        <taxon>Eukaryota</taxon>
        <taxon>Fungi</taxon>
        <taxon>Dikarya</taxon>
        <taxon>Ascomycota</taxon>
        <taxon>Saccharomycotina</taxon>
        <taxon>Saccharomycetes</taxon>
        <taxon>Saccharomycodales</taxon>
        <taxon>Saccharomycodaceae</taxon>
        <taxon>Hanseniaspora</taxon>
    </lineage>
</organism>
<evidence type="ECO:0000256" key="6">
    <source>
        <dbReference type="ARBA" id="ARBA00022803"/>
    </source>
</evidence>
<gene>
    <name evidence="10" type="ORF">AWRI3579_g3225</name>
</gene>
<dbReference type="InParanoid" id="A0A1E5R7Q9"/>
<dbReference type="GO" id="GO:0005829">
    <property type="term" value="C:cytosol"/>
    <property type="evidence" value="ECO:0007669"/>
    <property type="project" value="TreeGrafter"/>
</dbReference>
<feature type="compositionally biased region" description="Low complexity" evidence="9">
    <location>
        <begin position="73"/>
        <end position="87"/>
    </location>
</feature>
<feature type="compositionally biased region" description="Polar residues" evidence="9">
    <location>
        <begin position="88"/>
        <end position="102"/>
    </location>
</feature>
<accession>A0A1E5R7Q9</accession>
<feature type="region of interest" description="Disordered" evidence="9">
    <location>
        <begin position="72"/>
        <end position="102"/>
    </location>
</feature>
<dbReference type="OrthoDB" id="10006023at2759"/>
<dbReference type="AlphaFoldDB" id="A0A1E5R7Q9"/>
<evidence type="ECO:0000256" key="3">
    <source>
        <dbReference type="ARBA" id="ARBA00005348"/>
    </source>
</evidence>
<dbReference type="PANTHER" id="PTHR10130">
    <property type="entry name" value="PEROXISOMAL TARGETING SIGNAL 1 RECEPTOR PEX5"/>
    <property type="match status" value="1"/>
</dbReference>
<dbReference type="InterPro" id="IPR019734">
    <property type="entry name" value="TPR_rpt"/>
</dbReference>
<evidence type="ECO:0000256" key="8">
    <source>
        <dbReference type="PROSITE-ProRule" id="PRU00339"/>
    </source>
</evidence>
<dbReference type="SMART" id="SM00028">
    <property type="entry name" value="TPR"/>
    <property type="match status" value="5"/>
</dbReference>
<evidence type="ECO:0000256" key="5">
    <source>
        <dbReference type="ARBA" id="ARBA00022737"/>
    </source>
</evidence>
<proteinExistence type="inferred from homology"/>
<evidence type="ECO:0000256" key="9">
    <source>
        <dbReference type="SAM" id="MobiDB-lite"/>
    </source>
</evidence>
<evidence type="ECO:0000313" key="11">
    <source>
        <dbReference type="Proteomes" id="UP000095728"/>
    </source>
</evidence>
<reference evidence="11" key="1">
    <citation type="journal article" date="2016" name="Genome Announc.">
        <title>Genome sequences of three species of Hanseniaspora isolated from spontaneous wine fermentations.</title>
        <authorList>
            <person name="Sternes P.R."/>
            <person name="Lee D."/>
            <person name="Kutyna D.R."/>
            <person name="Borneman A.R."/>
        </authorList>
    </citation>
    <scope>NUCLEOTIDE SEQUENCE [LARGE SCALE GENOMIC DNA]</scope>
    <source>
        <strain evidence="11">AWRI3579</strain>
    </source>
</reference>
<dbReference type="GO" id="GO:0016560">
    <property type="term" value="P:protein import into peroxisome matrix, docking"/>
    <property type="evidence" value="ECO:0007669"/>
    <property type="project" value="TreeGrafter"/>
</dbReference>
<keyword evidence="7" id="KW-0576">Peroxisome</keyword>
<dbReference type="EMBL" id="LPNM01000009">
    <property type="protein sequence ID" value="OEJ82911.1"/>
    <property type="molecule type" value="Genomic_DNA"/>
</dbReference>
<name>A0A1E5R7Q9_9ASCO</name>
<keyword evidence="11" id="KW-1185">Reference proteome</keyword>
<dbReference type="Pfam" id="PF13432">
    <property type="entry name" value="TPR_16"/>
    <property type="match status" value="2"/>
</dbReference>
<dbReference type="Proteomes" id="UP000095728">
    <property type="component" value="Unassembled WGS sequence"/>
</dbReference>
<dbReference type="STRING" id="56408.A0A1E5R7Q9"/>
<evidence type="ECO:0000256" key="7">
    <source>
        <dbReference type="ARBA" id="ARBA00023140"/>
    </source>
</evidence>
<comment type="caution">
    <text evidence="10">The sequence shown here is derived from an EMBL/GenBank/DDBJ whole genome shotgun (WGS) entry which is preliminary data.</text>
</comment>
<dbReference type="FunCoup" id="A0A1E5R7Q9">
    <property type="interactions" value="87"/>
</dbReference>
<feature type="repeat" description="TPR" evidence="8">
    <location>
        <begin position="471"/>
        <end position="504"/>
    </location>
</feature>
<feature type="repeat" description="TPR" evidence="8">
    <location>
        <begin position="437"/>
        <end position="470"/>
    </location>
</feature>
<keyword evidence="10" id="KW-0675">Receptor</keyword>
<keyword evidence="6 8" id="KW-0802">TPR repeat</keyword>
<keyword evidence="5" id="KW-0677">Repeat</keyword>
<dbReference type="GO" id="GO:0005052">
    <property type="term" value="F:peroxisome matrix targeting signal-1 binding"/>
    <property type="evidence" value="ECO:0007669"/>
    <property type="project" value="TreeGrafter"/>
</dbReference>
<keyword evidence="4" id="KW-0963">Cytoplasm</keyword>